<protein>
    <recommendedName>
        <fullName evidence="3 8">Alpha-galactosidase</fullName>
        <ecNumber evidence="3 8">3.2.1.22</ecNumber>
    </recommendedName>
    <alternativeName>
        <fullName evidence="8">Melibiase</fullName>
    </alternativeName>
</protein>
<keyword evidence="4 9" id="KW-0732">Signal</keyword>
<name>A0AAW1J260_SAPOF</name>
<dbReference type="SUPFAM" id="SSF51011">
    <property type="entry name" value="Glycosyl hydrolase domain"/>
    <property type="match status" value="1"/>
</dbReference>
<dbReference type="PANTHER" id="PTHR11452:SF33">
    <property type="entry name" value="ALPHA-GALACTOSIDASE 2"/>
    <property type="match status" value="1"/>
</dbReference>
<dbReference type="Gene3D" id="2.60.40.1180">
    <property type="entry name" value="Golgi alpha-mannosidase II"/>
    <property type="match status" value="1"/>
</dbReference>
<keyword evidence="5 8" id="KW-0378">Hydrolase</keyword>
<evidence type="ECO:0000256" key="1">
    <source>
        <dbReference type="ARBA" id="ARBA00001255"/>
    </source>
</evidence>
<dbReference type="EMBL" id="JBDFQZ010000008">
    <property type="protein sequence ID" value="KAK9697032.1"/>
    <property type="molecule type" value="Genomic_DNA"/>
</dbReference>
<accession>A0AAW1J260</accession>
<dbReference type="InterPro" id="IPR041233">
    <property type="entry name" value="Melibiase_C"/>
</dbReference>
<evidence type="ECO:0000256" key="5">
    <source>
        <dbReference type="ARBA" id="ARBA00022801"/>
    </source>
</evidence>
<evidence type="ECO:0000256" key="7">
    <source>
        <dbReference type="ARBA" id="ARBA00023295"/>
    </source>
</evidence>
<keyword evidence="12" id="KW-1185">Reference proteome</keyword>
<dbReference type="GO" id="GO:0009505">
    <property type="term" value="C:plant-type cell wall"/>
    <property type="evidence" value="ECO:0007669"/>
    <property type="project" value="TreeGrafter"/>
</dbReference>
<dbReference type="EC" id="3.2.1.22" evidence="3 8"/>
<comment type="similarity">
    <text evidence="2 8">Belongs to the glycosyl hydrolase 27 family.</text>
</comment>
<evidence type="ECO:0000313" key="12">
    <source>
        <dbReference type="Proteomes" id="UP001443914"/>
    </source>
</evidence>
<dbReference type="AlphaFoldDB" id="A0AAW1J260"/>
<dbReference type="InterPro" id="IPR013780">
    <property type="entry name" value="Glyco_hydro_b"/>
</dbReference>
<evidence type="ECO:0000256" key="2">
    <source>
        <dbReference type="ARBA" id="ARBA00009743"/>
    </source>
</evidence>
<dbReference type="InterPro" id="IPR013785">
    <property type="entry name" value="Aldolase_TIM"/>
</dbReference>
<dbReference type="Pfam" id="PF17801">
    <property type="entry name" value="Melibiase_C"/>
    <property type="match status" value="1"/>
</dbReference>
<proteinExistence type="inferred from homology"/>
<dbReference type="PANTHER" id="PTHR11452">
    <property type="entry name" value="ALPHA-GALACTOSIDASE/ALPHA-N-ACETYLGALACTOSAMINIDASE"/>
    <property type="match status" value="1"/>
</dbReference>
<comment type="catalytic activity">
    <reaction evidence="1 8">
        <text>Hydrolysis of terminal, non-reducing alpha-D-galactose residues in alpha-D-galactosides, including galactose oligosaccharides, galactomannans and galactolipids.</text>
        <dbReference type="EC" id="3.2.1.22"/>
    </reaction>
</comment>
<comment type="caution">
    <text evidence="11">The sequence shown here is derived from an EMBL/GenBank/DDBJ whole genome shotgun (WGS) entry which is preliminary data.</text>
</comment>
<feature type="chain" id="PRO_5043620775" description="Alpha-galactosidase" evidence="9">
    <location>
        <begin position="23"/>
        <end position="400"/>
    </location>
</feature>
<dbReference type="GO" id="GO:0005975">
    <property type="term" value="P:carbohydrate metabolic process"/>
    <property type="evidence" value="ECO:0007669"/>
    <property type="project" value="InterPro"/>
</dbReference>
<dbReference type="SUPFAM" id="SSF51445">
    <property type="entry name" value="(Trans)glycosidases"/>
    <property type="match status" value="1"/>
</dbReference>
<organism evidence="11 12">
    <name type="scientific">Saponaria officinalis</name>
    <name type="common">Common soapwort</name>
    <name type="synonym">Lychnis saponaria</name>
    <dbReference type="NCBI Taxonomy" id="3572"/>
    <lineage>
        <taxon>Eukaryota</taxon>
        <taxon>Viridiplantae</taxon>
        <taxon>Streptophyta</taxon>
        <taxon>Embryophyta</taxon>
        <taxon>Tracheophyta</taxon>
        <taxon>Spermatophyta</taxon>
        <taxon>Magnoliopsida</taxon>
        <taxon>eudicotyledons</taxon>
        <taxon>Gunneridae</taxon>
        <taxon>Pentapetalae</taxon>
        <taxon>Caryophyllales</taxon>
        <taxon>Caryophyllaceae</taxon>
        <taxon>Caryophylleae</taxon>
        <taxon>Saponaria</taxon>
    </lineage>
</organism>
<evidence type="ECO:0000256" key="6">
    <source>
        <dbReference type="ARBA" id="ARBA00023157"/>
    </source>
</evidence>
<sequence length="400" mass="44520">MANLAMLIVSMVLLFGITKNSAARVHLNASLWGRGHRKNDIALTPQMGWNSWNHYGCNIDEQLIKETADALVASGLARLGYKYVNLDDCWAELNRDSQGNLVPKASKFPSGIKALADYVHSKGLKLGIYGDAGLQTCSKTMPGSLGHEEQDARTFASWGVDYLKYDNCENTGTSPRERYPKMSTALSNCGKQIFFSLCEWGQEDPATWAKGIGNSWRTTGDIQDNWDRMTLIADENDRWAPYAGPGGWNDPDMLEVGNGGMTTEEYRSHFSVWALMKAPLLIGCDLRAMDRVTYELLSNHEVISVNQDALGVQGKKVKKMGDIEVWAGPLTNKRIAVILWNRSSTATYITANWADIGLNPNTMVDARDLWTHSTIYGVRDQISAQVGSHDVKMYVLTPRW</sequence>
<evidence type="ECO:0000259" key="10">
    <source>
        <dbReference type="Pfam" id="PF17801"/>
    </source>
</evidence>
<evidence type="ECO:0000256" key="8">
    <source>
        <dbReference type="RuleBase" id="RU361168"/>
    </source>
</evidence>
<dbReference type="FunFam" id="3.20.20.70:FF:000093">
    <property type="entry name" value="Alpha-galactosidase"/>
    <property type="match status" value="1"/>
</dbReference>
<dbReference type="InterPro" id="IPR002241">
    <property type="entry name" value="Glyco_hydro_27"/>
</dbReference>
<evidence type="ECO:0000313" key="11">
    <source>
        <dbReference type="EMBL" id="KAK9697032.1"/>
    </source>
</evidence>
<dbReference type="InterPro" id="IPR000111">
    <property type="entry name" value="Glyco_hydro_27/36_CS"/>
</dbReference>
<dbReference type="Pfam" id="PF16499">
    <property type="entry name" value="Melibiase_2"/>
    <property type="match status" value="1"/>
</dbReference>
<evidence type="ECO:0000256" key="9">
    <source>
        <dbReference type="SAM" id="SignalP"/>
    </source>
</evidence>
<dbReference type="FunFam" id="2.60.40.1180:FF:000008">
    <property type="entry name" value="Alpha-galactosidase"/>
    <property type="match status" value="1"/>
</dbReference>
<feature type="domain" description="Alpha galactosidase C-terminal" evidence="10">
    <location>
        <begin position="321"/>
        <end position="396"/>
    </location>
</feature>
<keyword evidence="7 8" id="KW-0326">Glycosidase</keyword>
<gene>
    <name evidence="11" type="ORF">RND81_08G010500</name>
</gene>
<reference evidence="11" key="1">
    <citation type="submission" date="2024-03" db="EMBL/GenBank/DDBJ databases">
        <title>WGS assembly of Saponaria officinalis var. Norfolk2.</title>
        <authorList>
            <person name="Jenkins J."/>
            <person name="Shu S."/>
            <person name="Grimwood J."/>
            <person name="Barry K."/>
            <person name="Goodstein D."/>
            <person name="Schmutz J."/>
            <person name="Leebens-Mack J."/>
            <person name="Osbourn A."/>
        </authorList>
    </citation>
    <scope>NUCLEOTIDE SEQUENCE [LARGE SCALE GENOMIC DNA]</scope>
    <source>
        <strain evidence="11">JIC</strain>
    </source>
</reference>
<dbReference type="Gene3D" id="3.20.20.70">
    <property type="entry name" value="Aldolase class I"/>
    <property type="match status" value="1"/>
</dbReference>
<dbReference type="GO" id="GO:0004557">
    <property type="term" value="F:alpha-galactosidase activity"/>
    <property type="evidence" value="ECO:0007669"/>
    <property type="project" value="UniProtKB-EC"/>
</dbReference>
<dbReference type="InterPro" id="IPR017853">
    <property type="entry name" value="GH"/>
</dbReference>
<dbReference type="PROSITE" id="PS00512">
    <property type="entry name" value="ALPHA_GALACTOSIDASE"/>
    <property type="match status" value="1"/>
</dbReference>
<dbReference type="Proteomes" id="UP001443914">
    <property type="component" value="Unassembled WGS sequence"/>
</dbReference>
<dbReference type="CDD" id="cd14792">
    <property type="entry name" value="GH27"/>
    <property type="match status" value="1"/>
</dbReference>
<dbReference type="PRINTS" id="PR00740">
    <property type="entry name" value="GLHYDRLASE27"/>
</dbReference>
<feature type="signal peptide" evidence="9">
    <location>
        <begin position="1"/>
        <end position="22"/>
    </location>
</feature>
<evidence type="ECO:0000256" key="4">
    <source>
        <dbReference type="ARBA" id="ARBA00022729"/>
    </source>
</evidence>
<evidence type="ECO:0000256" key="3">
    <source>
        <dbReference type="ARBA" id="ARBA00012755"/>
    </source>
</evidence>
<keyword evidence="6 8" id="KW-1015">Disulfide bond</keyword>